<proteinExistence type="predicted"/>
<gene>
    <name evidence="6" type="ORF">TIFTF001_030677</name>
</gene>
<feature type="compositionally biased region" description="Basic and acidic residues" evidence="5">
    <location>
        <begin position="331"/>
        <end position="351"/>
    </location>
</feature>
<dbReference type="InterPro" id="IPR036322">
    <property type="entry name" value="WD40_repeat_dom_sf"/>
</dbReference>
<dbReference type="GO" id="GO:0031080">
    <property type="term" value="C:nuclear pore outer ring"/>
    <property type="evidence" value="ECO:0007669"/>
    <property type="project" value="TreeGrafter"/>
</dbReference>
<dbReference type="SUPFAM" id="SSF50978">
    <property type="entry name" value="WD40 repeat-like"/>
    <property type="match status" value="1"/>
</dbReference>
<evidence type="ECO:0000256" key="1">
    <source>
        <dbReference type="ARBA" id="ARBA00004123"/>
    </source>
</evidence>
<feature type="region of interest" description="Disordered" evidence="5">
    <location>
        <begin position="331"/>
        <end position="374"/>
    </location>
</feature>
<dbReference type="PANTHER" id="PTHR22652">
    <property type="entry name" value="NUCLEOPORIN NUP43"/>
    <property type="match status" value="1"/>
</dbReference>
<feature type="compositionally biased region" description="Polar residues" evidence="5">
    <location>
        <begin position="364"/>
        <end position="374"/>
    </location>
</feature>
<evidence type="ECO:0000256" key="4">
    <source>
        <dbReference type="ARBA" id="ARBA00023242"/>
    </source>
</evidence>
<dbReference type="Proteomes" id="UP001187192">
    <property type="component" value="Unassembled WGS sequence"/>
</dbReference>
<sequence>MAITPRSDSPQIHRFPQPTYVDSVRWLPPLSALHRSAAIAFFDSDSASSSVEIHSISPNSQTPTLTPQSSWLSPSRVSSLAASRSHHLPFLASATFAGSLHILFGDLESEASIPEGVLHHGAISCVDLMEGGTECVTVGEDGTVNSVRVGDSGLDYRKVFDGSGLVSYTAAKWASPSEFAAGGLGFGLQWWDQRKPGGPVSQFKGGWGQGRTSGIVHSIDIHPSRKHTCLAGGSLGTVFAWDLRWPQQPVILSGVGAGETGAHSPSESEVWEVQYDRYAKVTNMGNFSSSKILPAMICSEDGILAVVEQGEEPVELLAEPCAINSFDIDRQNPSDYKKAEKPAAMEAMAEKVEDDDGLEKEESSFQAFTGKSFK</sequence>
<evidence type="ECO:0000313" key="6">
    <source>
        <dbReference type="EMBL" id="GMN61593.1"/>
    </source>
</evidence>
<dbReference type="InterPro" id="IPR015943">
    <property type="entry name" value="WD40/YVTN_repeat-like_dom_sf"/>
</dbReference>
<protein>
    <recommendedName>
        <fullName evidence="8">Nuclear pore complex protein NUP43</fullName>
    </recommendedName>
</protein>
<keyword evidence="4" id="KW-0539">Nucleus</keyword>
<keyword evidence="3" id="KW-0677">Repeat</keyword>
<evidence type="ECO:0000256" key="3">
    <source>
        <dbReference type="ARBA" id="ARBA00022737"/>
    </source>
</evidence>
<evidence type="ECO:0008006" key="8">
    <source>
        <dbReference type="Google" id="ProtNLM"/>
    </source>
</evidence>
<evidence type="ECO:0000256" key="5">
    <source>
        <dbReference type="SAM" id="MobiDB-lite"/>
    </source>
</evidence>
<keyword evidence="7" id="KW-1185">Reference proteome</keyword>
<dbReference type="PANTHER" id="PTHR22652:SF0">
    <property type="entry name" value="NUCLEOPORIN NUP43"/>
    <property type="match status" value="1"/>
</dbReference>
<evidence type="ECO:0000313" key="7">
    <source>
        <dbReference type="Proteomes" id="UP001187192"/>
    </source>
</evidence>
<dbReference type="AlphaFoldDB" id="A0AA88J027"/>
<dbReference type="Gene3D" id="2.130.10.10">
    <property type="entry name" value="YVTN repeat-like/Quinoprotein amine dehydrogenase"/>
    <property type="match status" value="1"/>
</dbReference>
<dbReference type="EMBL" id="BTGU01000114">
    <property type="protein sequence ID" value="GMN61593.1"/>
    <property type="molecule type" value="Genomic_DNA"/>
</dbReference>
<evidence type="ECO:0000256" key="2">
    <source>
        <dbReference type="ARBA" id="ARBA00022574"/>
    </source>
</evidence>
<accession>A0AA88J027</accession>
<comment type="subcellular location">
    <subcellularLocation>
        <location evidence="1">Nucleus</location>
    </subcellularLocation>
</comment>
<comment type="caution">
    <text evidence="6">The sequence shown here is derived from an EMBL/GenBank/DDBJ whole genome shotgun (WGS) entry which is preliminary data.</text>
</comment>
<reference evidence="6" key="1">
    <citation type="submission" date="2023-07" db="EMBL/GenBank/DDBJ databases">
        <title>draft genome sequence of fig (Ficus carica).</title>
        <authorList>
            <person name="Takahashi T."/>
            <person name="Nishimura K."/>
        </authorList>
    </citation>
    <scope>NUCLEOTIDE SEQUENCE</scope>
</reference>
<organism evidence="6 7">
    <name type="scientific">Ficus carica</name>
    <name type="common">Common fig</name>
    <dbReference type="NCBI Taxonomy" id="3494"/>
    <lineage>
        <taxon>Eukaryota</taxon>
        <taxon>Viridiplantae</taxon>
        <taxon>Streptophyta</taxon>
        <taxon>Embryophyta</taxon>
        <taxon>Tracheophyta</taxon>
        <taxon>Spermatophyta</taxon>
        <taxon>Magnoliopsida</taxon>
        <taxon>eudicotyledons</taxon>
        <taxon>Gunneridae</taxon>
        <taxon>Pentapetalae</taxon>
        <taxon>rosids</taxon>
        <taxon>fabids</taxon>
        <taxon>Rosales</taxon>
        <taxon>Moraceae</taxon>
        <taxon>Ficeae</taxon>
        <taxon>Ficus</taxon>
    </lineage>
</organism>
<name>A0AA88J027_FICCA</name>
<keyword evidence="2" id="KW-0853">WD repeat</keyword>
<dbReference type="FunFam" id="2.130.10.10:FF:000683">
    <property type="entry name" value="WD-40 repeat protein family"/>
    <property type="match status" value="1"/>
</dbReference>